<sequence length="1171" mass="129034">MSLLTPQPNGLHTPPDSDPKLSFNNELLTLTSDATSLSLAVQEHSQDREDDSKHHISTPVSVPSQSPNAGAQSVNDELPRLSTMQSFVIPEVQDAVITPEMRNTLNIQKKIIPVRRPKLGEVVVRVAWTGMCRSDVCFSLGPEPGYPEHDHIAGHEGIGHVVQSYDPAHLGKPVAMRYLAQSCGSCYLCLRGVPENCATQANFPKHHNGTFQQYVTAPWASMMPLPPWVFDKNGSVDPAAATAALCSGSTALKALKTSNPQPNSVVVVIGIMGGIGHLVGLLAKQIYNCKVVGIDWEVKGNAFAAAAPTVYDIFVPMPAAEVGDAQKIFQDELQRACYKLQGFSSMADACVVTSSSFFGLDNVPDYVRDGGSIVFVGAPRDGNLFSMPLQTLVERQLRLQGAMMGGREEAYQMLDYIHLKQIVPLITQISLGELGKLGQSTKVLTCQDSRCYKYDNKNHNAEDIGPALFKPKCLKHPAEDAIYFQWPSISNIDNVEFGANDAKAIPHHPRTDQDMRAPPTEHLGVEKMPDASLETASPEVILVRWYTEHDSQNPMNWSISRKVFVLLCIGLYSFVVYMGASIYSPGMESFMAEFGVGNAYASLGLAFLGYGSGALIFAPLSEVPIVGRALPYPISFAAFILVTIGSAVTNSPSGFMFLRFLQGVFGSPAFCTGGASISDIFAPGVLPHAMTAWVISCQAAPAVGPIIAAFAVPVLGWRFSMWELAIAAAPTFILLCFLPETNADTILIQRAKRVRNLQDDQRFKYWREITMQRHTSSDVFTEAILTPLKITFLDPAMLFINVYSSLIYGIYYSFFEVVPLVYQGIYGFSLGEMGLAFLPIMIGAFLGAVVYNIYIHKVFKPRMRAGTPVEHEEILLPALWACFLPPISLFIFGWTSRTSVHWMIPTLGMLLFPFSVFFILLCSFVYVAHTHPKYVSSVFAAQDFSRCAFATGTVVFARAMYLKLGINGGCSLLGGLMTLCIGGMLVLYHYGRWMRERSTFKSKWFLTLYAAGRQVRPSYKVEFQITTRRAVAAYRLAAVAHQWHTIRTLPAKLRVMTSIDSLKGLSINACENLRGVCGKKVNDAATLRDPPQARKDPPRHQPRRVHHPFQAQRWSDEQVSVLVSDWSTTSLVGRKVTGNESPTGRRSTSPSMLDIESFTCGNQLNLLWRLF</sequence>
<dbReference type="InterPro" id="IPR036291">
    <property type="entry name" value="NAD(P)-bd_dom_sf"/>
</dbReference>
<feature type="transmembrane region" description="Helical" evidence="6">
    <location>
        <begin position="874"/>
        <end position="896"/>
    </location>
</feature>
<dbReference type="Pfam" id="PF00107">
    <property type="entry name" value="ADH_zinc_N"/>
    <property type="match status" value="1"/>
</dbReference>
<feature type="transmembrane region" description="Helical" evidence="6">
    <location>
        <begin position="693"/>
        <end position="715"/>
    </location>
</feature>
<comment type="subcellular location">
    <subcellularLocation>
        <location evidence="1">Membrane</location>
        <topology evidence="1">Multi-pass membrane protein</topology>
    </subcellularLocation>
</comment>
<feature type="domain" description="Alcohol dehydrogenase-like N-terminal" evidence="8">
    <location>
        <begin position="120"/>
        <end position="226"/>
    </location>
</feature>
<keyword evidence="4 6" id="KW-0472">Membrane</keyword>
<evidence type="ECO:0000313" key="9">
    <source>
        <dbReference type="EMBL" id="KAF4636492.1"/>
    </source>
</evidence>
<dbReference type="InterPro" id="IPR011032">
    <property type="entry name" value="GroES-like_sf"/>
</dbReference>
<feature type="region of interest" description="Disordered" evidence="5">
    <location>
        <begin position="39"/>
        <end position="74"/>
    </location>
</feature>
<dbReference type="SUPFAM" id="SSF51735">
    <property type="entry name" value="NAD(P)-binding Rossmann-fold domains"/>
    <property type="match status" value="1"/>
</dbReference>
<dbReference type="Pfam" id="PF08240">
    <property type="entry name" value="ADH_N"/>
    <property type="match status" value="1"/>
</dbReference>
<evidence type="ECO:0000256" key="2">
    <source>
        <dbReference type="ARBA" id="ARBA00022692"/>
    </source>
</evidence>
<accession>A0A8H4W795</accession>
<feature type="compositionally biased region" description="Basic and acidic residues" evidence="5">
    <location>
        <begin position="44"/>
        <end position="54"/>
    </location>
</feature>
<evidence type="ECO:0000256" key="4">
    <source>
        <dbReference type="ARBA" id="ARBA00023136"/>
    </source>
</evidence>
<dbReference type="InterPro" id="IPR011701">
    <property type="entry name" value="MFS"/>
</dbReference>
<dbReference type="SUPFAM" id="SSF50129">
    <property type="entry name" value="GroES-like"/>
    <property type="match status" value="1"/>
</dbReference>
<feature type="transmembrane region" description="Helical" evidence="6">
    <location>
        <begin position="265"/>
        <end position="283"/>
    </location>
</feature>
<dbReference type="GO" id="GO:0015244">
    <property type="term" value="F:fluconazole transmembrane transporter activity"/>
    <property type="evidence" value="ECO:0007669"/>
    <property type="project" value="TreeGrafter"/>
</dbReference>
<dbReference type="PANTHER" id="PTHR23502">
    <property type="entry name" value="MAJOR FACILITATOR SUPERFAMILY"/>
    <property type="match status" value="1"/>
</dbReference>
<feature type="domain" description="Alcohol dehydrogenase-like C-terminal" evidence="7">
    <location>
        <begin position="274"/>
        <end position="416"/>
    </location>
</feature>
<dbReference type="Gene3D" id="1.20.1250.20">
    <property type="entry name" value="MFS general substrate transporter like domains"/>
    <property type="match status" value="1"/>
</dbReference>
<dbReference type="OrthoDB" id="1879366at2759"/>
<evidence type="ECO:0008006" key="11">
    <source>
        <dbReference type="Google" id="ProtNLM"/>
    </source>
</evidence>
<evidence type="ECO:0000256" key="5">
    <source>
        <dbReference type="SAM" id="MobiDB-lite"/>
    </source>
</evidence>
<feature type="compositionally biased region" description="Polar residues" evidence="5">
    <location>
        <begin position="1"/>
        <end position="10"/>
    </location>
</feature>
<dbReference type="Gene3D" id="3.90.180.10">
    <property type="entry name" value="Medium-chain alcohol dehydrogenases, catalytic domain"/>
    <property type="match status" value="1"/>
</dbReference>
<feature type="transmembrane region" description="Helical" evidence="6">
    <location>
        <begin position="796"/>
        <end position="815"/>
    </location>
</feature>
<dbReference type="InterPro" id="IPR036259">
    <property type="entry name" value="MFS_trans_sf"/>
</dbReference>
<dbReference type="EMBL" id="JAAMPI010000063">
    <property type="protein sequence ID" value="KAF4636492.1"/>
    <property type="molecule type" value="Genomic_DNA"/>
</dbReference>
<feature type="transmembrane region" description="Helical" evidence="6">
    <location>
        <begin position="600"/>
        <end position="618"/>
    </location>
</feature>
<dbReference type="GO" id="GO:1990961">
    <property type="term" value="P:xenobiotic detoxification by transmembrane export across the plasma membrane"/>
    <property type="evidence" value="ECO:0007669"/>
    <property type="project" value="TreeGrafter"/>
</dbReference>
<evidence type="ECO:0000256" key="1">
    <source>
        <dbReference type="ARBA" id="ARBA00004141"/>
    </source>
</evidence>
<evidence type="ECO:0000259" key="7">
    <source>
        <dbReference type="Pfam" id="PF00107"/>
    </source>
</evidence>
<name>A0A8H4W795_9HELO</name>
<dbReference type="Gene3D" id="3.40.50.720">
    <property type="entry name" value="NAD(P)-binding Rossmann-like Domain"/>
    <property type="match status" value="1"/>
</dbReference>
<comment type="caution">
    <text evidence="9">The sequence shown here is derived from an EMBL/GenBank/DDBJ whole genome shotgun (WGS) entry which is preliminary data.</text>
</comment>
<feature type="transmembrane region" description="Helical" evidence="6">
    <location>
        <begin position="660"/>
        <end position="681"/>
    </location>
</feature>
<feature type="transmembrane region" description="Helical" evidence="6">
    <location>
        <begin position="563"/>
        <end position="580"/>
    </location>
</feature>
<dbReference type="InterPro" id="IPR013154">
    <property type="entry name" value="ADH-like_N"/>
</dbReference>
<feature type="region of interest" description="Disordered" evidence="5">
    <location>
        <begin position="1084"/>
        <end position="1110"/>
    </location>
</feature>
<feature type="transmembrane region" description="Helical" evidence="6">
    <location>
        <begin position="902"/>
        <end position="927"/>
    </location>
</feature>
<feature type="region of interest" description="Disordered" evidence="5">
    <location>
        <begin position="1"/>
        <end position="23"/>
    </location>
</feature>
<evidence type="ECO:0000259" key="8">
    <source>
        <dbReference type="Pfam" id="PF08240"/>
    </source>
</evidence>
<gene>
    <name evidence="9" type="ORF">G7Y89_g1589</name>
</gene>
<feature type="transmembrane region" description="Helical" evidence="6">
    <location>
        <begin position="835"/>
        <end position="854"/>
    </location>
</feature>
<dbReference type="AlphaFoldDB" id="A0A8H4W795"/>
<keyword evidence="10" id="KW-1185">Reference proteome</keyword>
<dbReference type="PANTHER" id="PTHR23502:SF23">
    <property type="entry name" value="FLUCONAZOLE RESISTANCE PROTEIN 1"/>
    <property type="match status" value="1"/>
</dbReference>
<feature type="transmembrane region" description="Helical" evidence="6">
    <location>
        <begin position="721"/>
        <end position="738"/>
    </location>
</feature>
<evidence type="ECO:0000256" key="6">
    <source>
        <dbReference type="SAM" id="Phobius"/>
    </source>
</evidence>
<keyword evidence="3 6" id="KW-1133">Transmembrane helix</keyword>
<evidence type="ECO:0000313" key="10">
    <source>
        <dbReference type="Proteomes" id="UP000566819"/>
    </source>
</evidence>
<dbReference type="SUPFAM" id="SSF103473">
    <property type="entry name" value="MFS general substrate transporter"/>
    <property type="match status" value="1"/>
</dbReference>
<feature type="compositionally biased region" description="Polar residues" evidence="5">
    <location>
        <begin position="58"/>
        <end position="74"/>
    </location>
</feature>
<dbReference type="Proteomes" id="UP000566819">
    <property type="component" value="Unassembled WGS sequence"/>
</dbReference>
<protein>
    <recommendedName>
        <fullName evidence="11">Major facilitator superfamily (MFS) profile domain-containing protein</fullName>
    </recommendedName>
</protein>
<proteinExistence type="predicted"/>
<feature type="transmembrane region" description="Helical" evidence="6">
    <location>
        <begin position="630"/>
        <end position="648"/>
    </location>
</feature>
<dbReference type="GO" id="GO:0005886">
    <property type="term" value="C:plasma membrane"/>
    <property type="evidence" value="ECO:0007669"/>
    <property type="project" value="TreeGrafter"/>
</dbReference>
<reference evidence="9 10" key="1">
    <citation type="submission" date="2020-03" db="EMBL/GenBank/DDBJ databases">
        <title>Draft Genome Sequence of Cudoniella acicularis.</title>
        <authorList>
            <person name="Buettner E."/>
            <person name="Kellner H."/>
        </authorList>
    </citation>
    <scope>NUCLEOTIDE SEQUENCE [LARGE SCALE GENOMIC DNA]</scope>
    <source>
        <strain evidence="9 10">DSM 108380</strain>
    </source>
</reference>
<keyword evidence="2 6" id="KW-0812">Transmembrane</keyword>
<dbReference type="Pfam" id="PF07690">
    <property type="entry name" value="MFS_1"/>
    <property type="match status" value="1"/>
</dbReference>
<evidence type="ECO:0000256" key="3">
    <source>
        <dbReference type="ARBA" id="ARBA00022989"/>
    </source>
</evidence>
<organism evidence="9 10">
    <name type="scientific">Cudoniella acicularis</name>
    <dbReference type="NCBI Taxonomy" id="354080"/>
    <lineage>
        <taxon>Eukaryota</taxon>
        <taxon>Fungi</taxon>
        <taxon>Dikarya</taxon>
        <taxon>Ascomycota</taxon>
        <taxon>Pezizomycotina</taxon>
        <taxon>Leotiomycetes</taxon>
        <taxon>Helotiales</taxon>
        <taxon>Tricladiaceae</taxon>
        <taxon>Cudoniella</taxon>
    </lineage>
</organism>
<dbReference type="InterPro" id="IPR013149">
    <property type="entry name" value="ADH-like_C"/>
</dbReference>
<feature type="transmembrane region" description="Helical" evidence="6">
    <location>
        <begin position="972"/>
        <end position="991"/>
    </location>
</feature>
<dbReference type="CDD" id="cd17323">
    <property type="entry name" value="MFS_Tpo1_MDR_like"/>
    <property type="match status" value="1"/>
</dbReference>